<evidence type="ECO:0000256" key="2">
    <source>
        <dbReference type="RuleBase" id="RU003452"/>
    </source>
</evidence>
<dbReference type="Gene3D" id="3.30.2140.10">
    <property type="entry name" value="Arylamine N-acetyltransferase"/>
    <property type="match status" value="1"/>
</dbReference>
<accession>A0A511QQH5</accession>
<dbReference type="SUPFAM" id="SSF54001">
    <property type="entry name" value="Cysteine proteinases"/>
    <property type="match status" value="1"/>
</dbReference>
<dbReference type="PANTHER" id="PTHR11786:SF0">
    <property type="entry name" value="ARYLAMINE N-ACETYLTRANSFERASE 4-RELATED"/>
    <property type="match status" value="1"/>
</dbReference>
<dbReference type="OrthoDB" id="7181050at2"/>
<keyword evidence="3" id="KW-0808">Transferase</keyword>
<dbReference type="InterPro" id="IPR038765">
    <property type="entry name" value="Papain-like_cys_pep_sf"/>
</dbReference>
<sequence length="266" mass="29703">MNSDTLTQYLSRIGLSMSPEVSTQGLKALHISQHRAVPFENFDVIAGKNIETTANGIFNKVVTRERGGYCFELNGLMLRVLLALGFEARALLGRVHLSGEPTGRGHQTSLVTLDGQQWLVDVGFGSQTPRHPLPLKMDTELCTDLQTFRLVSHDLYGTMLQVRDQDNWLDLYSFDMEEVCAGDIDYGNHFTSTSPNSVFTSASIASIATEDGAITLLNDLLKIKKGDQITEIKLSDEFDYFKQVKLHFGLDLDVPYQKIAQHFDVK</sequence>
<evidence type="ECO:0000313" key="4">
    <source>
        <dbReference type="Proteomes" id="UP000321113"/>
    </source>
</evidence>
<name>A0A511QQH5_9VIBR</name>
<dbReference type="GO" id="GO:0016407">
    <property type="term" value="F:acetyltransferase activity"/>
    <property type="evidence" value="ECO:0007669"/>
    <property type="project" value="InterPro"/>
</dbReference>
<dbReference type="InterPro" id="IPR001447">
    <property type="entry name" value="Arylamine_N-AcTrfase"/>
</dbReference>
<organism evidence="3 4">
    <name type="scientific">Vibrio superstes NBRC 103154</name>
    <dbReference type="NCBI Taxonomy" id="1219062"/>
    <lineage>
        <taxon>Bacteria</taxon>
        <taxon>Pseudomonadati</taxon>
        <taxon>Pseudomonadota</taxon>
        <taxon>Gammaproteobacteria</taxon>
        <taxon>Vibrionales</taxon>
        <taxon>Vibrionaceae</taxon>
        <taxon>Vibrio</taxon>
    </lineage>
</organism>
<reference evidence="3 4" key="1">
    <citation type="submission" date="2019-07" db="EMBL/GenBank/DDBJ databases">
        <title>Whole genome shotgun sequence of Vibrio superstes NBRC 103154.</title>
        <authorList>
            <person name="Hosoyama A."/>
            <person name="Uohara A."/>
            <person name="Ohji S."/>
            <person name="Ichikawa N."/>
        </authorList>
    </citation>
    <scope>NUCLEOTIDE SEQUENCE [LARGE SCALE GENOMIC DNA]</scope>
    <source>
        <strain evidence="3 4">NBRC 103154</strain>
    </source>
</reference>
<comment type="similarity">
    <text evidence="1 2">Belongs to the arylamine N-acetyltransferase family.</text>
</comment>
<dbReference type="EMBL" id="BJXK01000004">
    <property type="protein sequence ID" value="GEM79156.1"/>
    <property type="molecule type" value="Genomic_DNA"/>
</dbReference>
<dbReference type="Gene3D" id="2.40.128.150">
    <property type="entry name" value="Cysteine proteinases"/>
    <property type="match status" value="1"/>
</dbReference>
<dbReference type="RefSeq" id="WP_119008424.1">
    <property type="nucleotide sequence ID" value="NZ_BJXK01000004.1"/>
</dbReference>
<dbReference type="PANTHER" id="PTHR11786">
    <property type="entry name" value="N-HYDROXYARYLAMINE O-ACETYLTRANSFERASE"/>
    <property type="match status" value="1"/>
</dbReference>
<dbReference type="PRINTS" id="PR01543">
    <property type="entry name" value="ANATRNSFRASE"/>
</dbReference>
<gene>
    <name evidence="3" type="ORF">VSU01S_14010</name>
</gene>
<dbReference type="Pfam" id="PF00797">
    <property type="entry name" value="Acetyltransf_2"/>
    <property type="match status" value="1"/>
</dbReference>
<proteinExistence type="inferred from homology"/>
<protein>
    <submittedName>
        <fullName evidence="3">N-hydroxyarylamine O-acetyltransferase</fullName>
    </submittedName>
</protein>
<evidence type="ECO:0000313" key="3">
    <source>
        <dbReference type="EMBL" id="GEM79156.1"/>
    </source>
</evidence>
<comment type="caution">
    <text evidence="3">The sequence shown here is derived from an EMBL/GenBank/DDBJ whole genome shotgun (WGS) entry which is preliminary data.</text>
</comment>
<dbReference type="Proteomes" id="UP000321113">
    <property type="component" value="Unassembled WGS sequence"/>
</dbReference>
<dbReference type="AlphaFoldDB" id="A0A511QQH5"/>
<keyword evidence="4" id="KW-1185">Reference proteome</keyword>
<evidence type="ECO:0000256" key="1">
    <source>
        <dbReference type="ARBA" id="ARBA00006547"/>
    </source>
</evidence>